<evidence type="ECO:0000313" key="3">
    <source>
        <dbReference type="Proteomes" id="UP001150062"/>
    </source>
</evidence>
<proteinExistence type="predicted"/>
<comment type="caution">
    <text evidence="2">The sequence shown here is derived from an EMBL/GenBank/DDBJ whole genome shotgun (WGS) entry which is preliminary data.</text>
</comment>
<evidence type="ECO:0000256" key="1">
    <source>
        <dbReference type="SAM" id="MobiDB-lite"/>
    </source>
</evidence>
<dbReference type="EMBL" id="JAOAOG010000069">
    <property type="protein sequence ID" value="KAJ6251128.1"/>
    <property type="molecule type" value="Genomic_DNA"/>
</dbReference>
<gene>
    <name evidence="2" type="ORF">M0813_15337</name>
</gene>
<keyword evidence="3" id="KW-1185">Reference proteome</keyword>
<feature type="region of interest" description="Disordered" evidence="1">
    <location>
        <begin position="36"/>
        <end position="80"/>
    </location>
</feature>
<evidence type="ECO:0000313" key="2">
    <source>
        <dbReference type="EMBL" id="KAJ6251128.1"/>
    </source>
</evidence>
<feature type="compositionally biased region" description="Low complexity" evidence="1">
    <location>
        <begin position="36"/>
        <end position="78"/>
    </location>
</feature>
<protein>
    <submittedName>
        <fullName evidence="2">Uncharacterized protein</fullName>
    </submittedName>
</protein>
<reference evidence="2" key="1">
    <citation type="submission" date="2022-08" db="EMBL/GenBank/DDBJ databases">
        <title>Novel sulfate-reducing endosymbionts in the free-living metamonad Anaeramoeba.</title>
        <authorList>
            <person name="Jerlstrom-Hultqvist J."/>
            <person name="Cepicka I."/>
            <person name="Gallot-Lavallee L."/>
            <person name="Salas-Leiva D."/>
            <person name="Curtis B.A."/>
            <person name="Zahonova K."/>
            <person name="Pipaliya S."/>
            <person name="Dacks J."/>
            <person name="Roger A.J."/>
        </authorList>
    </citation>
    <scope>NUCLEOTIDE SEQUENCE</scope>
    <source>
        <strain evidence="2">Schooner1</strain>
    </source>
</reference>
<accession>A0ABQ8Z2X2</accession>
<dbReference type="Proteomes" id="UP001150062">
    <property type="component" value="Unassembled WGS sequence"/>
</dbReference>
<sequence length="123" mass="14571">MIQIKTELSGRPRWVCRFISNYGNILRRNLTRTITTTTTTRTTTTTTRTTTTTQQQQQQQQQQHNNKHNNNNNNNNNKLVFDKNEVLIKILDEKIYKIAENDLGNKLKEKVNQQQFCNYKNNK</sequence>
<organism evidence="2 3">
    <name type="scientific">Anaeramoeba flamelloides</name>
    <dbReference type="NCBI Taxonomy" id="1746091"/>
    <lineage>
        <taxon>Eukaryota</taxon>
        <taxon>Metamonada</taxon>
        <taxon>Anaeramoebidae</taxon>
        <taxon>Anaeramoeba</taxon>
    </lineage>
</organism>
<name>A0ABQ8Z2X2_9EUKA</name>